<dbReference type="Proteomes" id="UP001203423">
    <property type="component" value="Unassembled WGS sequence"/>
</dbReference>
<dbReference type="Pfam" id="PF07746">
    <property type="entry name" value="LigA"/>
    <property type="match status" value="1"/>
</dbReference>
<accession>A0ABT0L741</accession>
<gene>
    <name evidence="2" type="ORF">L2764_03185</name>
</gene>
<sequence>MSNLDGLLAKLSTDAELKDQFIADPESIMDAENLTDDEKAAMLDGDVDKLSDISGDNQVYGKNVVSLD</sequence>
<feature type="domain" description="Extradiol ring-cleavage dioxygenase LigAB LigA subunit" evidence="1">
    <location>
        <begin position="8"/>
        <end position="55"/>
    </location>
</feature>
<dbReference type="RefSeq" id="WP_248938796.1">
    <property type="nucleotide sequence ID" value="NZ_JAKIKS010000007.1"/>
</dbReference>
<evidence type="ECO:0000259" key="1">
    <source>
        <dbReference type="Pfam" id="PF07746"/>
    </source>
</evidence>
<dbReference type="InterPro" id="IPR011986">
    <property type="entry name" value="Xdiol_dOase_LigA"/>
</dbReference>
<dbReference type="Gene3D" id="1.10.700.10">
    <property type="entry name" value="Dioxygenase LigAB, LigA subunit"/>
    <property type="match status" value="1"/>
</dbReference>
<protein>
    <recommendedName>
        <fullName evidence="1">Extradiol ring-cleavage dioxygenase LigAB LigA subunit domain-containing protein</fullName>
    </recommendedName>
</protein>
<dbReference type="EMBL" id="JAKIKS010000007">
    <property type="protein sequence ID" value="MCL1123509.1"/>
    <property type="molecule type" value="Genomic_DNA"/>
</dbReference>
<evidence type="ECO:0000313" key="3">
    <source>
        <dbReference type="Proteomes" id="UP001203423"/>
    </source>
</evidence>
<dbReference type="SUPFAM" id="SSF48076">
    <property type="entry name" value="LigA subunit of an aromatic-ring-opening dioxygenase LigAB"/>
    <property type="match status" value="1"/>
</dbReference>
<comment type="caution">
    <text evidence="2">The sequence shown here is derived from an EMBL/GenBank/DDBJ whole genome shotgun (WGS) entry which is preliminary data.</text>
</comment>
<proteinExistence type="predicted"/>
<reference evidence="2 3" key="1">
    <citation type="submission" date="2022-01" db="EMBL/GenBank/DDBJ databases">
        <title>Whole genome-based taxonomy of the Shewanellaceae.</title>
        <authorList>
            <person name="Martin-Rodriguez A.J."/>
        </authorList>
    </citation>
    <scope>NUCLEOTIDE SEQUENCE [LARGE SCALE GENOMIC DNA]</scope>
    <source>
        <strain evidence="2 3">DSM 17177</strain>
    </source>
</reference>
<evidence type="ECO:0000313" key="2">
    <source>
        <dbReference type="EMBL" id="MCL1123509.1"/>
    </source>
</evidence>
<name>A0ABT0L741_9GAMM</name>
<keyword evidence="3" id="KW-1185">Reference proteome</keyword>
<organism evidence="2 3">
    <name type="scientific">Shewanella surugensis</name>
    <dbReference type="NCBI Taxonomy" id="212020"/>
    <lineage>
        <taxon>Bacteria</taxon>
        <taxon>Pseudomonadati</taxon>
        <taxon>Pseudomonadota</taxon>
        <taxon>Gammaproteobacteria</taxon>
        <taxon>Alteromonadales</taxon>
        <taxon>Shewanellaceae</taxon>
        <taxon>Shewanella</taxon>
    </lineage>
</organism>
<dbReference type="InterPro" id="IPR036622">
    <property type="entry name" value="LigA_sf"/>
</dbReference>